<evidence type="ECO:0000313" key="3">
    <source>
        <dbReference type="Proteomes" id="UP000688137"/>
    </source>
</evidence>
<dbReference type="AlphaFoldDB" id="A0A8S1P6X4"/>
<feature type="signal peptide" evidence="1">
    <location>
        <begin position="1"/>
        <end position="15"/>
    </location>
</feature>
<reference evidence="2" key="1">
    <citation type="submission" date="2021-01" db="EMBL/GenBank/DDBJ databases">
        <authorList>
            <consortium name="Genoscope - CEA"/>
            <person name="William W."/>
        </authorList>
    </citation>
    <scope>NUCLEOTIDE SEQUENCE</scope>
</reference>
<accession>A0A8S1P6X4</accession>
<dbReference type="EMBL" id="CAJJDM010000110">
    <property type="protein sequence ID" value="CAD8098663.1"/>
    <property type="molecule type" value="Genomic_DNA"/>
</dbReference>
<keyword evidence="1" id="KW-0732">Signal</keyword>
<organism evidence="2 3">
    <name type="scientific">Paramecium primaurelia</name>
    <dbReference type="NCBI Taxonomy" id="5886"/>
    <lineage>
        <taxon>Eukaryota</taxon>
        <taxon>Sar</taxon>
        <taxon>Alveolata</taxon>
        <taxon>Ciliophora</taxon>
        <taxon>Intramacronucleata</taxon>
        <taxon>Oligohymenophorea</taxon>
        <taxon>Peniculida</taxon>
        <taxon>Parameciidae</taxon>
        <taxon>Paramecium</taxon>
    </lineage>
</organism>
<keyword evidence="3" id="KW-1185">Reference proteome</keyword>
<evidence type="ECO:0000256" key="1">
    <source>
        <dbReference type="SAM" id="SignalP"/>
    </source>
</evidence>
<gene>
    <name evidence="2" type="ORF">PPRIM_AZ9-3.1.T1070153</name>
</gene>
<evidence type="ECO:0000313" key="2">
    <source>
        <dbReference type="EMBL" id="CAD8098663.1"/>
    </source>
</evidence>
<protein>
    <submittedName>
        <fullName evidence="2">Uncharacterized protein</fullName>
    </submittedName>
</protein>
<proteinExistence type="predicted"/>
<sequence>MFFLAVGFFMGLPLGFYFREHNLQPPVAINMESIKKAFEIFAEKEDKDDD</sequence>
<dbReference type="Proteomes" id="UP000688137">
    <property type="component" value="Unassembled WGS sequence"/>
</dbReference>
<comment type="caution">
    <text evidence="2">The sequence shown here is derived from an EMBL/GenBank/DDBJ whole genome shotgun (WGS) entry which is preliminary data.</text>
</comment>
<name>A0A8S1P6X4_PARPR</name>
<feature type="chain" id="PRO_5035914097" evidence="1">
    <location>
        <begin position="16"/>
        <end position="50"/>
    </location>
</feature>